<feature type="region of interest" description="Disordered" evidence="1">
    <location>
        <begin position="398"/>
        <end position="423"/>
    </location>
</feature>
<evidence type="ECO:0000256" key="2">
    <source>
        <dbReference type="SAM" id="SignalP"/>
    </source>
</evidence>
<feature type="region of interest" description="Disordered" evidence="1">
    <location>
        <begin position="257"/>
        <end position="288"/>
    </location>
</feature>
<comment type="caution">
    <text evidence="3">The sequence shown here is derived from an EMBL/GenBank/DDBJ whole genome shotgun (WGS) entry which is preliminary data.</text>
</comment>
<feature type="region of interest" description="Disordered" evidence="1">
    <location>
        <begin position="180"/>
        <end position="205"/>
    </location>
</feature>
<evidence type="ECO:0000313" key="3">
    <source>
        <dbReference type="EMBL" id="GIX73698.1"/>
    </source>
</evidence>
<protein>
    <submittedName>
        <fullName evidence="3">Uncharacterized protein</fullName>
    </submittedName>
</protein>
<keyword evidence="2" id="KW-0732">Signal</keyword>
<dbReference type="AlphaFoldDB" id="A0AAV4MPI0"/>
<keyword evidence="4" id="KW-1185">Reference proteome</keyword>
<dbReference type="EMBL" id="BPLR01002437">
    <property type="protein sequence ID" value="GIX73698.1"/>
    <property type="molecule type" value="Genomic_DNA"/>
</dbReference>
<sequence length="522" mass="58638">MRGTNMEQVVVCLVLLFVGNIFATEPQNPVEDKSAEEDDPLLHTLHNVLISKMSEARNTVLHGSPAGHILVMDPFKMEPLSLTVQEPKGFVNVSLRKMSVEGLGNFQLRDIVTNLDILRTSSLSDEGLFEARIPNGMASWIGRIDLKDTEHSGDSILSLSQAAFRTYWEAASHAFLQLPEEEQRRPGERRGAAAGGERRGHREGQKMAEEGLEQAIAHVMGRSKQTSWFEMYPLRPNLPTTSVIDPDFELLEEDTSPFISISDEPRPHKEEEPASEGRSRRRASTFPQYNREDRRHADNLFVQRGRQGCFEHCQEEERIRQMHEFKHDLRSRGAIGESEGEPEIQGAARLSSAPLQRRWGCPNQGRLKIWKLGHVTVRLRGLGNLTSALSMLLTHQINEGPQGRHPGGRGPGDARHSPAAQQHHHPHLLPHLEIISLTILISIFFIHSVHPLKVMRRKEKSVSSRYLPAKIATFSHKPLAGVWNTTGNFSLAFYLSRVKDTSDTMKQFLAILACAVVLLATE</sequence>
<evidence type="ECO:0000313" key="4">
    <source>
        <dbReference type="Proteomes" id="UP001054945"/>
    </source>
</evidence>
<evidence type="ECO:0000256" key="1">
    <source>
        <dbReference type="SAM" id="MobiDB-lite"/>
    </source>
</evidence>
<feature type="signal peptide" evidence="2">
    <location>
        <begin position="1"/>
        <end position="23"/>
    </location>
</feature>
<feature type="compositionally biased region" description="Basic and acidic residues" evidence="1">
    <location>
        <begin position="263"/>
        <end position="278"/>
    </location>
</feature>
<dbReference type="Proteomes" id="UP001054945">
    <property type="component" value="Unassembled WGS sequence"/>
</dbReference>
<organism evidence="3 4">
    <name type="scientific">Caerostris extrusa</name>
    <name type="common">Bark spider</name>
    <name type="synonym">Caerostris bankana</name>
    <dbReference type="NCBI Taxonomy" id="172846"/>
    <lineage>
        <taxon>Eukaryota</taxon>
        <taxon>Metazoa</taxon>
        <taxon>Ecdysozoa</taxon>
        <taxon>Arthropoda</taxon>
        <taxon>Chelicerata</taxon>
        <taxon>Arachnida</taxon>
        <taxon>Araneae</taxon>
        <taxon>Araneomorphae</taxon>
        <taxon>Entelegynae</taxon>
        <taxon>Araneoidea</taxon>
        <taxon>Araneidae</taxon>
        <taxon>Caerostris</taxon>
    </lineage>
</organism>
<name>A0AAV4MPI0_CAEEX</name>
<accession>A0AAV4MPI0</accession>
<reference evidence="3 4" key="1">
    <citation type="submission" date="2021-06" db="EMBL/GenBank/DDBJ databases">
        <title>Caerostris extrusa draft genome.</title>
        <authorList>
            <person name="Kono N."/>
            <person name="Arakawa K."/>
        </authorList>
    </citation>
    <scope>NUCLEOTIDE SEQUENCE [LARGE SCALE GENOMIC DNA]</scope>
</reference>
<feature type="chain" id="PRO_5043528643" evidence="2">
    <location>
        <begin position="24"/>
        <end position="522"/>
    </location>
</feature>
<gene>
    <name evidence="3" type="primary">AVEN_7281_1</name>
    <name evidence="3" type="ORF">CEXT_525481</name>
</gene>
<proteinExistence type="predicted"/>
<feature type="compositionally biased region" description="Basic and acidic residues" evidence="1">
    <location>
        <begin position="181"/>
        <end position="205"/>
    </location>
</feature>